<organism evidence="1">
    <name type="scientific">marine sediment metagenome</name>
    <dbReference type="NCBI Taxonomy" id="412755"/>
    <lineage>
        <taxon>unclassified sequences</taxon>
        <taxon>metagenomes</taxon>
        <taxon>ecological metagenomes</taxon>
    </lineage>
</organism>
<sequence length="41" mass="5125">MSKKIYINFFRVLLNQYYGKFKLKQLTDELKINYKLKFSIF</sequence>
<name>A0A0F9P085_9ZZZZ</name>
<proteinExistence type="predicted"/>
<protein>
    <submittedName>
        <fullName evidence="1">Uncharacterized protein</fullName>
    </submittedName>
</protein>
<dbReference type="EMBL" id="LAZR01006135">
    <property type="protein sequence ID" value="KKM94475.1"/>
    <property type="molecule type" value="Genomic_DNA"/>
</dbReference>
<reference evidence="1" key="1">
    <citation type="journal article" date="2015" name="Nature">
        <title>Complex archaea that bridge the gap between prokaryotes and eukaryotes.</title>
        <authorList>
            <person name="Spang A."/>
            <person name="Saw J.H."/>
            <person name="Jorgensen S.L."/>
            <person name="Zaremba-Niedzwiedzka K."/>
            <person name="Martijn J."/>
            <person name="Lind A.E."/>
            <person name="van Eijk R."/>
            <person name="Schleper C."/>
            <person name="Guy L."/>
            <person name="Ettema T.J."/>
        </authorList>
    </citation>
    <scope>NUCLEOTIDE SEQUENCE</scope>
</reference>
<evidence type="ECO:0000313" key="1">
    <source>
        <dbReference type="EMBL" id="KKM94475.1"/>
    </source>
</evidence>
<gene>
    <name evidence="1" type="ORF">LCGC14_1197960</name>
</gene>
<dbReference type="AlphaFoldDB" id="A0A0F9P085"/>
<comment type="caution">
    <text evidence="1">The sequence shown here is derived from an EMBL/GenBank/DDBJ whole genome shotgun (WGS) entry which is preliminary data.</text>
</comment>
<accession>A0A0F9P085</accession>